<proteinExistence type="predicted"/>
<keyword evidence="2" id="KW-1185">Reference proteome</keyword>
<accession>A0A8T0TSF2</accession>
<name>A0A8T0TSF2_PANVG</name>
<reference evidence="1" key="1">
    <citation type="submission" date="2020-05" db="EMBL/GenBank/DDBJ databases">
        <title>WGS assembly of Panicum virgatum.</title>
        <authorList>
            <person name="Lovell J.T."/>
            <person name="Jenkins J."/>
            <person name="Shu S."/>
            <person name="Juenger T.E."/>
            <person name="Schmutz J."/>
        </authorList>
    </citation>
    <scope>NUCLEOTIDE SEQUENCE</scope>
    <source>
        <strain evidence="1">AP13</strain>
    </source>
</reference>
<sequence length="69" mass="7238">MSRSAPSPASVRAVPAAVHAVLTADPRPAAAPDVADVVQLADQYKASHRRPTTTHPSTILGCLGYYDQI</sequence>
<dbReference type="EMBL" id="CM029043">
    <property type="protein sequence ID" value="KAG2611734.1"/>
    <property type="molecule type" value="Genomic_DNA"/>
</dbReference>
<evidence type="ECO:0000313" key="2">
    <source>
        <dbReference type="Proteomes" id="UP000823388"/>
    </source>
</evidence>
<protein>
    <submittedName>
        <fullName evidence="1">Uncharacterized protein</fullName>
    </submittedName>
</protein>
<evidence type="ECO:0000313" key="1">
    <source>
        <dbReference type="EMBL" id="KAG2611734.1"/>
    </source>
</evidence>
<gene>
    <name evidence="1" type="ORF">PVAP13_4KG103740</name>
</gene>
<comment type="caution">
    <text evidence="1">The sequence shown here is derived from an EMBL/GenBank/DDBJ whole genome shotgun (WGS) entry which is preliminary data.</text>
</comment>
<dbReference type="Proteomes" id="UP000823388">
    <property type="component" value="Chromosome 4K"/>
</dbReference>
<dbReference type="AlphaFoldDB" id="A0A8T0TSF2"/>
<organism evidence="1 2">
    <name type="scientific">Panicum virgatum</name>
    <name type="common">Blackwell switchgrass</name>
    <dbReference type="NCBI Taxonomy" id="38727"/>
    <lineage>
        <taxon>Eukaryota</taxon>
        <taxon>Viridiplantae</taxon>
        <taxon>Streptophyta</taxon>
        <taxon>Embryophyta</taxon>
        <taxon>Tracheophyta</taxon>
        <taxon>Spermatophyta</taxon>
        <taxon>Magnoliopsida</taxon>
        <taxon>Liliopsida</taxon>
        <taxon>Poales</taxon>
        <taxon>Poaceae</taxon>
        <taxon>PACMAD clade</taxon>
        <taxon>Panicoideae</taxon>
        <taxon>Panicodae</taxon>
        <taxon>Paniceae</taxon>
        <taxon>Panicinae</taxon>
        <taxon>Panicum</taxon>
        <taxon>Panicum sect. Hiantes</taxon>
    </lineage>
</organism>